<name>L0IGQ7_HALRX</name>
<reference evidence="1" key="1">
    <citation type="submission" date="2011-09" db="EMBL/GenBank/DDBJ databases">
        <title>Complete sequence of Halovivax ruber XH-70.</title>
        <authorList>
            <consortium name="US DOE Joint Genome Institute"/>
            <person name="Lucas S."/>
            <person name="Han J."/>
            <person name="Lapidus A."/>
            <person name="Cheng J.-F."/>
            <person name="Goodwin L."/>
            <person name="Pitluck S."/>
            <person name="Peters L."/>
            <person name="Mikhailova N."/>
            <person name="Davenport K."/>
            <person name="Detter J.C."/>
            <person name="Han C."/>
            <person name="Tapia R."/>
            <person name="Land M."/>
            <person name="Hauser L."/>
            <person name="Kyrpides N."/>
            <person name="Ivanova N."/>
            <person name="Pagani I."/>
            <person name="Sproer C."/>
            <person name="Anderson I."/>
            <person name="Woyke T."/>
        </authorList>
    </citation>
    <scope>NUCLEOTIDE SEQUENCE</scope>
    <source>
        <strain evidence="1">XH-70</strain>
    </source>
</reference>
<protein>
    <submittedName>
        <fullName evidence="1">Uncharacterized protein</fullName>
    </submittedName>
</protein>
<dbReference type="Proteomes" id="UP000010846">
    <property type="component" value="Chromosome"/>
</dbReference>
<dbReference type="RefSeq" id="WP_015301988.1">
    <property type="nucleotide sequence ID" value="NC_019964.1"/>
</dbReference>
<dbReference type="AlphaFoldDB" id="L0IGQ7"/>
<evidence type="ECO:0000313" key="2">
    <source>
        <dbReference type="Proteomes" id="UP000010846"/>
    </source>
</evidence>
<dbReference type="STRING" id="797302.Halru_2825"/>
<dbReference type="HOGENOM" id="CLU_2857030_0_0_2"/>
<sequence length="64" mass="7123">MTIQPVDPRDPDADRLKAECDHDLELENYRLDDEGPWGCTVVATCVECLATVSADVEPESFVEL</sequence>
<keyword evidence="2" id="KW-1185">Reference proteome</keyword>
<dbReference type="EMBL" id="CP003050">
    <property type="protein sequence ID" value="AGB17396.1"/>
    <property type="molecule type" value="Genomic_DNA"/>
</dbReference>
<accession>L0IGQ7</accession>
<dbReference type="KEGG" id="hru:Halru_2825"/>
<evidence type="ECO:0000313" key="1">
    <source>
        <dbReference type="EMBL" id="AGB17396.1"/>
    </source>
</evidence>
<proteinExistence type="predicted"/>
<organism evidence="1 2">
    <name type="scientific">Halovivax ruber (strain DSM 18193 / JCM 13892 / XH-70)</name>
    <dbReference type="NCBI Taxonomy" id="797302"/>
    <lineage>
        <taxon>Archaea</taxon>
        <taxon>Methanobacteriati</taxon>
        <taxon>Methanobacteriota</taxon>
        <taxon>Stenosarchaea group</taxon>
        <taxon>Halobacteria</taxon>
        <taxon>Halobacteriales</taxon>
        <taxon>Natrialbaceae</taxon>
        <taxon>Halovivax</taxon>
    </lineage>
</organism>
<gene>
    <name evidence="1" type="ordered locus">Halru_2825</name>
</gene>
<dbReference type="GeneID" id="14377773"/>